<dbReference type="Proteomes" id="UP000265180">
    <property type="component" value="Chromosome 18"/>
</dbReference>
<name>A0A3P9KMS3_ORYLA</name>
<dbReference type="Ensembl" id="ENSORLT00020016310.1">
    <property type="protein sequence ID" value="ENSORLP00020009824.1"/>
    <property type="gene ID" value="ENSORLG00020010714.1"/>
</dbReference>
<organism evidence="2 3">
    <name type="scientific">Oryzias latipes</name>
    <name type="common">Japanese rice fish</name>
    <name type="synonym">Japanese killifish</name>
    <dbReference type="NCBI Taxonomy" id="8090"/>
    <lineage>
        <taxon>Eukaryota</taxon>
        <taxon>Metazoa</taxon>
        <taxon>Chordata</taxon>
        <taxon>Craniata</taxon>
        <taxon>Vertebrata</taxon>
        <taxon>Euteleostomi</taxon>
        <taxon>Actinopterygii</taxon>
        <taxon>Neopterygii</taxon>
        <taxon>Teleostei</taxon>
        <taxon>Neoteleostei</taxon>
        <taxon>Acanthomorphata</taxon>
        <taxon>Ovalentaria</taxon>
        <taxon>Atherinomorphae</taxon>
        <taxon>Beloniformes</taxon>
        <taxon>Adrianichthyidae</taxon>
        <taxon>Oryziinae</taxon>
        <taxon>Oryzias</taxon>
    </lineage>
</organism>
<proteinExistence type="predicted"/>
<evidence type="ECO:0000256" key="1">
    <source>
        <dbReference type="SAM" id="MobiDB-lite"/>
    </source>
</evidence>
<feature type="compositionally biased region" description="Polar residues" evidence="1">
    <location>
        <begin position="149"/>
        <end position="159"/>
    </location>
</feature>
<dbReference type="AlphaFoldDB" id="A0A3P9KMS3"/>
<evidence type="ECO:0000313" key="3">
    <source>
        <dbReference type="Proteomes" id="UP000265180"/>
    </source>
</evidence>
<feature type="region of interest" description="Disordered" evidence="1">
    <location>
        <begin position="147"/>
        <end position="167"/>
    </location>
</feature>
<reference evidence="2" key="4">
    <citation type="submission" date="2025-09" db="UniProtKB">
        <authorList>
            <consortium name="Ensembl"/>
        </authorList>
    </citation>
    <scope>IDENTIFICATION</scope>
    <source>
        <strain evidence="2">HNI</strain>
    </source>
</reference>
<reference evidence="2" key="3">
    <citation type="submission" date="2025-08" db="UniProtKB">
        <authorList>
            <consortium name="Ensembl"/>
        </authorList>
    </citation>
    <scope>IDENTIFICATION</scope>
    <source>
        <strain evidence="2">HNI</strain>
    </source>
</reference>
<accession>A0A3P9KMS3</accession>
<evidence type="ECO:0000313" key="2">
    <source>
        <dbReference type="Ensembl" id="ENSORLP00020009824.1"/>
    </source>
</evidence>
<sequence length="212" mass="23743">HDHQSTFRSGIMTAVRNGPKTTRQELVGDLKAAGTTTCRPRVVGRRCCGQMRPTWSSLGSTEPVVFGGREMLPVTPRTPSPLPSMEVETSCFGVFLHCVDGRMGGAMYHQILSQNLLPPSRRLKGVVDHGPKHSAKTTKERLKYKQIRNIESQSVSGPQSPEKPRDDRLLDSFRNEQTPKISKGSNSLQCIQMLFFLKRKRNLTVYVCLHVN</sequence>
<protein>
    <submittedName>
        <fullName evidence="2">Uncharacterized protein</fullName>
    </submittedName>
</protein>
<reference evidence="2 3" key="2">
    <citation type="submission" date="2017-04" db="EMBL/GenBank/DDBJ databases">
        <title>CpG methylation of centromeres and impact of large insertions on vertebrate speciation.</title>
        <authorList>
            <person name="Ichikawa K."/>
            <person name="Yoshimura J."/>
            <person name="Morishita S."/>
        </authorList>
    </citation>
    <scope>NUCLEOTIDE SEQUENCE</scope>
    <source>
        <strain evidence="2 3">HNI</strain>
    </source>
</reference>
<reference key="1">
    <citation type="journal article" date="2007" name="Nature">
        <title>The medaka draft genome and insights into vertebrate genome evolution.</title>
        <authorList>
            <person name="Kasahara M."/>
            <person name="Naruse K."/>
            <person name="Sasaki S."/>
            <person name="Nakatani Y."/>
            <person name="Qu W."/>
            <person name="Ahsan B."/>
            <person name="Yamada T."/>
            <person name="Nagayasu Y."/>
            <person name="Doi K."/>
            <person name="Kasai Y."/>
            <person name="Jindo T."/>
            <person name="Kobayashi D."/>
            <person name="Shimada A."/>
            <person name="Toyoda A."/>
            <person name="Kuroki Y."/>
            <person name="Fujiyama A."/>
            <person name="Sasaki T."/>
            <person name="Shimizu A."/>
            <person name="Asakawa S."/>
            <person name="Shimizu N."/>
            <person name="Hashimoto S."/>
            <person name="Yang J."/>
            <person name="Lee Y."/>
            <person name="Matsushima K."/>
            <person name="Sugano S."/>
            <person name="Sakaizumi M."/>
            <person name="Narita T."/>
            <person name="Ohishi K."/>
            <person name="Haga S."/>
            <person name="Ohta F."/>
            <person name="Nomoto H."/>
            <person name="Nogata K."/>
            <person name="Morishita T."/>
            <person name="Endo T."/>
            <person name="Shin-I T."/>
            <person name="Takeda H."/>
            <person name="Morishita S."/>
            <person name="Kohara Y."/>
        </authorList>
    </citation>
    <scope>NUCLEOTIDE SEQUENCE [LARGE SCALE GENOMIC DNA]</scope>
    <source>
        <strain>Hd-rR</strain>
    </source>
</reference>